<keyword evidence="5 9" id="KW-0472">Membrane</keyword>
<evidence type="ECO:0000256" key="7">
    <source>
        <dbReference type="ARBA" id="ARBA00023180"/>
    </source>
</evidence>
<evidence type="ECO:0000256" key="8">
    <source>
        <dbReference type="SAM" id="MobiDB-lite"/>
    </source>
</evidence>
<comment type="caution">
    <text evidence="10">The sequence shown here is derived from an EMBL/GenBank/DDBJ whole genome shotgun (WGS) entry which is preliminary data.</text>
</comment>
<evidence type="ECO:0000256" key="6">
    <source>
        <dbReference type="ARBA" id="ARBA00023170"/>
    </source>
</evidence>
<gene>
    <name evidence="10" type="ORF">ONE63_005188</name>
</gene>
<feature type="transmembrane region" description="Helical" evidence="9">
    <location>
        <begin position="128"/>
        <end position="145"/>
    </location>
</feature>
<feature type="compositionally biased region" description="Polar residues" evidence="8">
    <location>
        <begin position="415"/>
        <end position="427"/>
    </location>
</feature>
<organism evidence="10 11">
    <name type="scientific">Megalurothrips usitatus</name>
    <name type="common">bean blossom thrips</name>
    <dbReference type="NCBI Taxonomy" id="439358"/>
    <lineage>
        <taxon>Eukaryota</taxon>
        <taxon>Metazoa</taxon>
        <taxon>Ecdysozoa</taxon>
        <taxon>Arthropoda</taxon>
        <taxon>Hexapoda</taxon>
        <taxon>Insecta</taxon>
        <taxon>Pterygota</taxon>
        <taxon>Neoptera</taxon>
        <taxon>Paraneoptera</taxon>
        <taxon>Thysanoptera</taxon>
        <taxon>Terebrantia</taxon>
        <taxon>Thripoidea</taxon>
        <taxon>Thripidae</taxon>
        <taxon>Megalurothrips</taxon>
    </lineage>
</organism>
<accession>A0AAV7XXU6</accession>
<proteinExistence type="predicted"/>
<evidence type="ECO:0000256" key="4">
    <source>
        <dbReference type="ARBA" id="ARBA00022989"/>
    </source>
</evidence>
<comment type="subcellular location">
    <subcellularLocation>
        <location evidence="1">Cell membrane</location>
        <topology evidence="1">Multi-pass membrane protein</topology>
    </subcellularLocation>
</comment>
<dbReference type="SUPFAM" id="SSF53850">
    <property type="entry name" value="Periplasmic binding protein-like II"/>
    <property type="match status" value="1"/>
</dbReference>
<evidence type="ECO:0000256" key="3">
    <source>
        <dbReference type="ARBA" id="ARBA00022692"/>
    </source>
</evidence>
<sequence>MWKIVEPAVMNSLLGLSREEATPLLTSLSMHGYQLFMNVVHRFNMTVMEVIPNTKPGQIDAPPSGLFDGCVGVVQRGEAEVEPGVVITPDRTRIMVFAVTTWSLNVRCGFLSNNALGSVDALVKPFETGAWLVVVGLAAVTLLLGKGFRSVEQLTPEQGGTTWSDVLMSSFGTFTGQGFYACGDWMSGRALLLVVEVFFFLTEAYYGAAIVYFLLSPPPNNIRTPHDLTKSNYKGMAHDWTHTRRALANSTDPLVREVYQSKVKPPRGLGFQPTDRVLRALKKPWVALFAADDVVDSATNALTSGEACRLVVLDVETPSAVAVGTAKGAAFKEMINSGTLLQLERGIAYREKRVWRQRRAACQGGGSDSFAPVEVLPLLPTFVLLAVSVLVSAALCLAERAAASRWRRRNGAAQQEGSCSETGTTCKPSGVPGPDFPSALPGGRSGGLAVDESLMVSSSVCTENMM</sequence>
<keyword evidence="4 9" id="KW-1133">Transmembrane helix</keyword>
<dbReference type="Gene3D" id="1.10.287.70">
    <property type="match status" value="1"/>
</dbReference>
<name>A0AAV7XXU6_9NEOP</name>
<keyword evidence="11" id="KW-1185">Reference proteome</keyword>
<dbReference type="InterPro" id="IPR052192">
    <property type="entry name" value="Insect_Ionotropic_Sensory_Rcpt"/>
</dbReference>
<evidence type="ECO:0000256" key="2">
    <source>
        <dbReference type="ARBA" id="ARBA00022475"/>
    </source>
</evidence>
<keyword evidence="2" id="KW-1003">Cell membrane</keyword>
<keyword evidence="6" id="KW-0675">Receptor</keyword>
<dbReference type="EMBL" id="JAPTSV010000002">
    <property type="protein sequence ID" value="KAJ1530266.1"/>
    <property type="molecule type" value="Genomic_DNA"/>
</dbReference>
<dbReference type="AlphaFoldDB" id="A0AAV7XXU6"/>
<feature type="region of interest" description="Disordered" evidence="8">
    <location>
        <begin position="409"/>
        <end position="442"/>
    </location>
</feature>
<dbReference type="GO" id="GO:0005886">
    <property type="term" value="C:plasma membrane"/>
    <property type="evidence" value="ECO:0007669"/>
    <property type="project" value="UniProtKB-SubCell"/>
</dbReference>
<feature type="transmembrane region" description="Helical" evidence="9">
    <location>
        <begin position="378"/>
        <end position="398"/>
    </location>
</feature>
<evidence type="ECO:0000313" key="11">
    <source>
        <dbReference type="Proteomes" id="UP001075354"/>
    </source>
</evidence>
<evidence type="ECO:0000256" key="9">
    <source>
        <dbReference type="SAM" id="Phobius"/>
    </source>
</evidence>
<feature type="transmembrane region" description="Helical" evidence="9">
    <location>
        <begin position="190"/>
        <end position="215"/>
    </location>
</feature>
<reference evidence="10" key="1">
    <citation type="submission" date="2022-12" db="EMBL/GenBank/DDBJ databases">
        <title>Chromosome-level genome assembly of the bean flower thrips Megalurothrips usitatus.</title>
        <authorList>
            <person name="Ma L."/>
            <person name="Liu Q."/>
            <person name="Li H."/>
            <person name="Cai W."/>
        </authorList>
    </citation>
    <scope>NUCLEOTIDE SEQUENCE</scope>
    <source>
        <strain evidence="10">Cailab_2022a</strain>
    </source>
</reference>
<evidence type="ECO:0000256" key="1">
    <source>
        <dbReference type="ARBA" id="ARBA00004651"/>
    </source>
</evidence>
<evidence type="ECO:0000256" key="5">
    <source>
        <dbReference type="ARBA" id="ARBA00023136"/>
    </source>
</evidence>
<dbReference type="PANTHER" id="PTHR42643:SF33">
    <property type="entry name" value="GLUTAMATE RECEPTOR 2-LIKE PROTEIN"/>
    <property type="match status" value="1"/>
</dbReference>
<protein>
    <submittedName>
        <fullName evidence="10">Uncharacterized protein</fullName>
    </submittedName>
</protein>
<keyword evidence="3 9" id="KW-0812">Transmembrane</keyword>
<keyword evidence="7" id="KW-0325">Glycoprotein</keyword>
<dbReference type="Proteomes" id="UP001075354">
    <property type="component" value="Chromosome 2"/>
</dbReference>
<evidence type="ECO:0000313" key="10">
    <source>
        <dbReference type="EMBL" id="KAJ1530266.1"/>
    </source>
</evidence>
<dbReference type="PANTHER" id="PTHR42643">
    <property type="entry name" value="IONOTROPIC RECEPTOR 20A-RELATED"/>
    <property type="match status" value="1"/>
</dbReference>